<comment type="caution">
    <text evidence="1">The sequence shown here is derived from an EMBL/GenBank/DDBJ whole genome shotgun (WGS) entry which is preliminary data.</text>
</comment>
<name>A0ABV3HV98_9ACTN</name>
<sequence>MNSAQESATSVVVTLSGCSREDADAVFRALSRSFESDRAADDTPQYVSEGHATVWTATFDVAGTRDPAEPVRLAAPVTAELQGGYWAVDQMQVALAAAFDLVEEGMAAGDQEKDVQLLLNSGVHQEEM</sequence>
<dbReference type="Proteomes" id="UP001552521">
    <property type="component" value="Unassembled WGS sequence"/>
</dbReference>
<protein>
    <submittedName>
        <fullName evidence="1">Uncharacterized protein</fullName>
    </submittedName>
</protein>
<reference evidence="1 2" key="1">
    <citation type="submission" date="2024-06" db="EMBL/GenBank/DDBJ databases">
        <title>The Natural Products Discovery Center: Release of the First 8490 Sequenced Strains for Exploring Actinobacteria Biosynthetic Diversity.</title>
        <authorList>
            <person name="Kalkreuter E."/>
            <person name="Kautsar S.A."/>
            <person name="Yang D."/>
            <person name="Bader C.D."/>
            <person name="Teijaro C.N."/>
            <person name="Fluegel L."/>
            <person name="Davis C.M."/>
            <person name="Simpson J.R."/>
            <person name="Lauterbach L."/>
            <person name="Steele A.D."/>
            <person name="Gui C."/>
            <person name="Meng S."/>
            <person name="Li G."/>
            <person name="Viehrig K."/>
            <person name="Ye F."/>
            <person name="Su P."/>
            <person name="Kiefer A.F."/>
            <person name="Nichols A."/>
            <person name="Cepeda A.J."/>
            <person name="Yan W."/>
            <person name="Fan B."/>
            <person name="Jiang Y."/>
            <person name="Adhikari A."/>
            <person name="Zheng C.-J."/>
            <person name="Schuster L."/>
            <person name="Cowan T.M."/>
            <person name="Smanski M.J."/>
            <person name="Chevrette M.G."/>
            <person name="De Carvalho L.P.S."/>
            <person name="Shen B."/>
        </authorList>
    </citation>
    <scope>NUCLEOTIDE SEQUENCE [LARGE SCALE GENOMIC DNA]</scope>
    <source>
        <strain evidence="1 2">NPDC049344</strain>
    </source>
</reference>
<proteinExistence type="predicted"/>
<accession>A0ABV3HV98</accession>
<organism evidence="1 2">
    <name type="scientific">Streptomyces kurssanovii</name>
    <dbReference type="NCBI Taxonomy" id="67312"/>
    <lineage>
        <taxon>Bacteria</taxon>
        <taxon>Bacillati</taxon>
        <taxon>Actinomycetota</taxon>
        <taxon>Actinomycetes</taxon>
        <taxon>Kitasatosporales</taxon>
        <taxon>Streptomycetaceae</taxon>
        <taxon>Streptomyces</taxon>
    </lineage>
</organism>
<evidence type="ECO:0000313" key="2">
    <source>
        <dbReference type="Proteomes" id="UP001552521"/>
    </source>
</evidence>
<evidence type="ECO:0000313" key="1">
    <source>
        <dbReference type="EMBL" id="MEV4682510.1"/>
    </source>
</evidence>
<dbReference type="EMBL" id="JBFAQK010000021">
    <property type="protein sequence ID" value="MEV4682510.1"/>
    <property type="molecule type" value="Genomic_DNA"/>
</dbReference>
<keyword evidence="2" id="KW-1185">Reference proteome</keyword>
<dbReference type="RefSeq" id="WP_364594543.1">
    <property type="nucleotide sequence ID" value="NZ_JBFAQK010000021.1"/>
</dbReference>
<gene>
    <name evidence="1" type="ORF">AB0K36_17210</name>
</gene>